<dbReference type="Proteomes" id="UP001310890">
    <property type="component" value="Unassembled WGS sequence"/>
</dbReference>
<name>A0AAN7TR71_9PEZI</name>
<sequence length="186" mass="20735">MIKDFHLPVDSTHQRNIALELIQALVFRQDERVADLCRDQLAYSSFLSPAKMPSLDDTADSPVMRMKQLIGLDVDDHASHGWSPLSNTTLHDLLDARLRAYGTSTMCQQRIMGIMQRDGVVAVRYREVNRLGALDKTSVIRFHFAGGKVDAIDEYVDARRSYGYEQAVGVDSWGSAPSSPGSIYST</sequence>
<comment type="caution">
    <text evidence="1">The sequence shown here is derived from an EMBL/GenBank/DDBJ whole genome shotgun (WGS) entry which is preliminary data.</text>
</comment>
<gene>
    <name evidence="1" type="ORF">LTR62_003999</name>
</gene>
<protein>
    <submittedName>
        <fullName evidence="1">Uncharacterized protein</fullName>
    </submittedName>
</protein>
<reference evidence="1" key="1">
    <citation type="submission" date="2023-08" db="EMBL/GenBank/DDBJ databases">
        <title>Black Yeasts Isolated from many extreme environments.</title>
        <authorList>
            <person name="Coleine C."/>
            <person name="Stajich J.E."/>
            <person name="Selbmann L."/>
        </authorList>
    </citation>
    <scope>NUCLEOTIDE SEQUENCE</scope>
    <source>
        <strain evidence="1">CCFEE 5401</strain>
    </source>
</reference>
<evidence type="ECO:0000313" key="1">
    <source>
        <dbReference type="EMBL" id="KAK5117955.1"/>
    </source>
</evidence>
<evidence type="ECO:0000313" key="2">
    <source>
        <dbReference type="Proteomes" id="UP001310890"/>
    </source>
</evidence>
<proteinExistence type="predicted"/>
<organism evidence="1 2">
    <name type="scientific">Meristemomyces frigidus</name>
    <dbReference type="NCBI Taxonomy" id="1508187"/>
    <lineage>
        <taxon>Eukaryota</taxon>
        <taxon>Fungi</taxon>
        <taxon>Dikarya</taxon>
        <taxon>Ascomycota</taxon>
        <taxon>Pezizomycotina</taxon>
        <taxon>Dothideomycetes</taxon>
        <taxon>Dothideomycetidae</taxon>
        <taxon>Mycosphaerellales</taxon>
        <taxon>Teratosphaeriaceae</taxon>
        <taxon>Meristemomyces</taxon>
    </lineage>
</organism>
<accession>A0AAN7TR71</accession>
<dbReference type="EMBL" id="JAVRRL010000003">
    <property type="protein sequence ID" value="KAK5117955.1"/>
    <property type="molecule type" value="Genomic_DNA"/>
</dbReference>
<dbReference type="AlphaFoldDB" id="A0AAN7TR71"/>